<dbReference type="SUPFAM" id="SSF88946">
    <property type="entry name" value="Sigma2 domain of RNA polymerase sigma factors"/>
    <property type="match status" value="1"/>
</dbReference>
<dbReference type="InterPro" id="IPR036388">
    <property type="entry name" value="WH-like_DNA-bd_sf"/>
</dbReference>
<protein>
    <submittedName>
        <fullName evidence="7">RNA polymerase, sigma-24 subunit, ECF subfamily</fullName>
    </submittedName>
</protein>
<dbReference type="PANTHER" id="PTHR43133">
    <property type="entry name" value="RNA POLYMERASE ECF-TYPE SIGMA FACTO"/>
    <property type="match status" value="1"/>
</dbReference>
<evidence type="ECO:0000313" key="7">
    <source>
        <dbReference type="EMBL" id="CCH53988.1"/>
    </source>
</evidence>
<dbReference type="STRING" id="1185876.BN8_03125"/>
<dbReference type="GO" id="GO:0006352">
    <property type="term" value="P:DNA-templated transcription initiation"/>
    <property type="evidence" value="ECO:0007669"/>
    <property type="project" value="InterPro"/>
</dbReference>
<evidence type="ECO:0000259" key="6">
    <source>
        <dbReference type="Pfam" id="PF08281"/>
    </source>
</evidence>
<keyword evidence="2" id="KW-0805">Transcription regulation</keyword>
<sequence length="197" mass="23405">MSVAPPTFPDDDHDLWQRFRDGDTTALGQLAKKYYRTLFNYATRFTKDTALIEDAIQDVFLKLWTQREHLSDTFFVKFYLLKTLRHHLIKLHQRSQPISESLSSWLDVGEDSNAETQIIREENWHMLTSQLKTKVADLSKRQQEALYLRYYENFTYEQIAQTMGINAQSVANLLQNSLKRLREHWTYLLLLVHALFF</sequence>
<dbReference type="SUPFAM" id="SSF88659">
    <property type="entry name" value="Sigma3 and sigma4 domains of RNA polymerase sigma factors"/>
    <property type="match status" value="1"/>
</dbReference>
<name>I2GJB3_9BACT</name>
<organism evidence="7 8">
    <name type="scientific">Fibrisoma limi BUZ 3</name>
    <dbReference type="NCBI Taxonomy" id="1185876"/>
    <lineage>
        <taxon>Bacteria</taxon>
        <taxon>Pseudomonadati</taxon>
        <taxon>Bacteroidota</taxon>
        <taxon>Cytophagia</taxon>
        <taxon>Cytophagales</taxon>
        <taxon>Spirosomataceae</taxon>
        <taxon>Fibrisoma</taxon>
    </lineage>
</organism>
<dbReference type="EMBL" id="CAIT01000006">
    <property type="protein sequence ID" value="CCH53988.1"/>
    <property type="molecule type" value="Genomic_DNA"/>
</dbReference>
<dbReference type="InterPro" id="IPR007627">
    <property type="entry name" value="RNA_pol_sigma70_r2"/>
</dbReference>
<dbReference type="InterPro" id="IPR039425">
    <property type="entry name" value="RNA_pol_sigma-70-like"/>
</dbReference>
<dbReference type="Pfam" id="PF04542">
    <property type="entry name" value="Sigma70_r2"/>
    <property type="match status" value="1"/>
</dbReference>
<accession>I2GJB3</accession>
<dbReference type="InterPro" id="IPR013325">
    <property type="entry name" value="RNA_pol_sigma_r2"/>
</dbReference>
<evidence type="ECO:0000313" key="8">
    <source>
        <dbReference type="Proteomes" id="UP000009309"/>
    </source>
</evidence>
<dbReference type="InterPro" id="IPR013249">
    <property type="entry name" value="RNA_pol_sigma70_r4_t2"/>
</dbReference>
<dbReference type="Gene3D" id="1.10.10.10">
    <property type="entry name" value="Winged helix-like DNA-binding domain superfamily/Winged helix DNA-binding domain"/>
    <property type="match status" value="1"/>
</dbReference>
<gene>
    <name evidence="7" type="ORF">BN8_03125</name>
</gene>
<dbReference type="InterPro" id="IPR014284">
    <property type="entry name" value="RNA_pol_sigma-70_dom"/>
</dbReference>
<dbReference type="Pfam" id="PF08281">
    <property type="entry name" value="Sigma70_r4_2"/>
    <property type="match status" value="1"/>
</dbReference>
<dbReference type="RefSeq" id="WP_009282568.1">
    <property type="nucleotide sequence ID" value="NZ_CAIT01000006.1"/>
</dbReference>
<evidence type="ECO:0000259" key="5">
    <source>
        <dbReference type="Pfam" id="PF04542"/>
    </source>
</evidence>
<dbReference type="eggNOG" id="COG1595">
    <property type="taxonomic scope" value="Bacteria"/>
</dbReference>
<dbReference type="GO" id="GO:0016987">
    <property type="term" value="F:sigma factor activity"/>
    <property type="evidence" value="ECO:0007669"/>
    <property type="project" value="UniProtKB-KW"/>
</dbReference>
<dbReference type="AlphaFoldDB" id="I2GJB3"/>
<dbReference type="PANTHER" id="PTHR43133:SF46">
    <property type="entry name" value="RNA POLYMERASE SIGMA-70 FACTOR ECF SUBFAMILY"/>
    <property type="match status" value="1"/>
</dbReference>
<evidence type="ECO:0000256" key="1">
    <source>
        <dbReference type="ARBA" id="ARBA00010641"/>
    </source>
</evidence>
<keyword evidence="4" id="KW-0804">Transcription</keyword>
<keyword evidence="8" id="KW-1185">Reference proteome</keyword>
<dbReference type="GO" id="GO:0003677">
    <property type="term" value="F:DNA binding"/>
    <property type="evidence" value="ECO:0007669"/>
    <property type="project" value="InterPro"/>
</dbReference>
<keyword evidence="3" id="KW-0731">Sigma factor</keyword>
<reference evidence="7 8" key="1">
    <citation type="journal article" date="2012" name="J. Bacteriol.">
        <title>Genome Sequence of the Filamentous Bacterium Fibrisoma limi BUZ 3T.</title>
        <authorList>
            <person name="Filippini M."/>
            <person name="Qi W."/>
            <person name="Jaenicke S."/>
            <person name="Goesmann A."/>
            <person name="Smits T.H."/>
            <person name="Bagheri H.C."/>
        </authorList>
    </citation>
    <scope>NUCLEOTIDE SEQUENCE [LARGE SCALE GENOMIC DNA]</scope>
    <source>
        <strain evidence="8">BUZ 3T</strain>
    </source>
</reference>
<evidence type="ECO:0000256" key="2">
    <source>
        <dbReference type="ARBA" id="ARBA00023015"/>
    </source>
</evidence>
<feature type="domain" description="RNA polymerase sigma-70 region 2" evidence="5">
    <location>
        <begin position="30"/>
        <end position="94"/>
    </location>
</feature>
<dbReference type="OrthoDB" id="9150024at2"/>
<dbReference type="Gene3D" id="1.10.1740.10">
    <property type="match status" value="1"/>
</dbReference>
<dbReference type="InterPro" id="IPR013324">
    <property type="entry name" value="RNA_pol_sigma_r3/r4-like"/>
</dbReference>
<dbReference type="Proteomes" id="UP000009309">
    <property type="component" value="Unassembled WGS sequence"/>
</dbReference>
<comment type="similarity">
    <text evidence="1">Belongs to the sigma-70 factor family. ECF subfamily.</text>
</comment>
<evidence type="ECO:0000256" key="3">
    <source>
        <dbReference type="ARBA" id="ARBA00023082"/>
    </source>
</evidence>
<feature type="domain" description="RNA polymerase sigma factor 70 region 4 type 2" evidence="6">
    <location>
        <begin position="131"/>
        <end position="181"/>
    </location>
</feature>
<comment type="caution">
    <text evidence="7">The sequence shown here is derived from an EMBL/GenBank/DDBJ whole genome shotgun (WGS) entry which is preliminary data.</text>
</comment>
<dbReference type="NCBIfam" id="TIGR02937">
    <property type="entry name" value="sigma70-ECF"/>
    <property type="match status" value="1"/>
</dbReference>
<proteinExistence type="inferred from homology"/>
<evidence type="ECO:0000256" key="4">
    <source>
        <dbReference type="ARBA" id="ARBA00023163"/>
    </source>
</evidence>
<dbReference type="CDD" id="cd06171">
    <property type="entry name" value="Sigma70_r4"/>
    <property type="match status" value="1"/>
</dbReference>